<sequence length="140" mass="16504">MLLMSSSKFAYIVLLYFRRYHEVITYYEKALALSTRSLSTYAGLAYTYHLQDNLTAAIIYYHKEDFFSMVSNLKRRPNIKAFYYLLTHSKCPVILSIYQALWLKPDDQFCTEMLTLALVDECRHGVEPKSDSHQNDVFIY</sequence>
<accession>A0A834L8C1</accession>
<protein>
    <submittedName>
        <fullName evidence="1">Uncharacterized protein</fullName>
    </submittedName>
</protein>
<dbReference type="Gene3D" id="1.25.40.10">
    <property type="entry name" value="Tetratricopeptide repeat domain"/>
    <property type="match status" value="1"/>
</dbReference>
<dbReference type="SUPFAM" id="SSF48452">
    <property type="entry name" value="TPR-like"/>
    <property type="match status" value="1"/>
</dbReference>
<dbReference type="OrthoDB" id="10006270at2759"/>
<reference evidence="1" key="1">
    <citation type="submission" date="2019-11" db="EMBL/GenBank/DDBJ databases">
        <authorList>
            <person name="Liu Y."/>
            <person name="Hou J."/>
            <person name="Li T.-Q."/>
            <person name="Guan C.-H."/>
            <person name="Wu X."/>
            <person name="Wu H.-Z."/>
            <person name="Ling F."/>
            <person name="Zhang R."/>
            <person name="Shi X.-G."/>
            <person name="Ren J.-P."/>
            <person name="Chen E.-F."/>
            <person name="Sun J.-M."/>
        </authorList>
    </citation>
    <scope>NUCLEOTIDE SEQUENCE</scope>
    <source>
        <strain evidence="1">Adult_tree_wgs_1</strain>
        <tissue evidence="1">Leaves</tissue>
    </source>
</reference>
<name>A0A834L8C1_RHOSS</name>
<keyword evidence="2" id="KW-1185">Reference proteome</keyword>
<evidence type="ECO:0000313" key="1">
    <source>
        <dbReference type="EMBL" id="KAF7123440.1"/>
    </source>
</evidence>
<dbReference type="Proteomes" id="UP000626092">
    <property type="component" value="Unassembled WGS sequence"/>
</dbReference>
<dbReference type="EMBL" id="WJXA01000012">
    <property type="protein sequence ID" value="KAF7123440.1"/>
    <property type="molecule type" value="Genomic_DNA"/>
</dbReference>
<gene>
    <name evidence="1" type="ORF">RHSIM_Rhsim12G0175500</name>
</gene>
<comment type="caution">
    <text evidence="1">The sequence shown here is derived from an EMBL/GenBank/DDBJ whole genome shotgun (WGS) entry which is preliminary data.</text>
</comment>
<evidence type="ECO:0000313" key="2">
    <source>
        <dbReference type="Proteomes" id="UP000626092"/>
    </source>
</evidence>
<dbReference type="AlphaFoldDB" id="A0A834L8C1"/>
<organism evidence="1 2">
    <name type="scientific">Rhododendron simsii</name>
    <name type="common">Sims's rhododendron</name>
    <dbReference type="NCBI Taxonomy" id="118357"/>
    <lineage>
        <taxon>Eukaryota</taxon>
        <taxon>Viridiplantae</taxon>
        <taxon>Streptophyta</taxon>
        <taxon>Embryophyta</taxon>
        <taxon>Tracheophyta</taxon>
        <taxon>Spermatophyta</taxon>
        <taxon>Magnoliopsida</taxon>
        <taxon>eudicotyledons</taxon>
        <taxon>Gunneridae</taxon>
        <taxon>Pentapetalae</taxon>
        <taxon>asterids</taxon>
        <taxon>Ericales</taxon>
        <taxon>Ericaceae</taxon>
        <taxon>Ericoideae</taxon>
        <taxon>Rhodoreae</taxon>
        <taxon>Rhododendron</taxon>
    </lineage>
</organism>
<proteinExistence type="predicted"/>
<dbReference type="InterPro" id="IPR011990">
    <property type="entry name" value="TPR-like_helical_dom_sf"/>
</dbReference>